<evidence type="ECO:0000313" key="7">
    <source>
        <dbReference type="EMBL" id="CAA9424141.1"/>
    </source>
</evidence>
<dbReference type="InterPro" id="IPR003682">
    <property type="entry name" value="rRNA_ssu_MeTfrase_G"/>
</dbReference>
<dbReference type="InterPro" id="IPR029063">
    <property type="entry name" value="SAM-dependent_MTases_sf"/>
</dbReference>
<dbReference type="Pfam" id="PF02527">
    <property type="entry name" value="GidB"/>
    <property type="match status" value="1"/>
</dbReference>
<feature type="binding site" evidence="6">
    <location>
        <position position="76"/>
    </location>
    <ligand>
        <name>S-adenosyl-L-methionine</name>
        <dbReference type="ChEBI" id="CHEBI:59789"/>
    </ligand>
</feature>
<feature type="binding site" evidence="6">
    <location>
        <begin position="127"/>
        <end position="128"/>
    </location>
    <ligand>
        <name>S-adenosyl-L-methionine</name>
        <dbReference type="ChEBI" id="CHEBI:59789"/>
    </ligand>
</feature>
<keyword evidence="3 6" id="KW-0489">Methyltransferase</keyword>
<evidence type="ECO:0000256" key="3">
    <source>
        <dbReference type="ARBA" id="ARBA00022603"/>
    </source>
</evidence>
<accession>A0A6J4PRU3</accession>
<comment type="caution">
    <text evidence="6">Lacks conserved residue(s) required for the propagation of feature annotation.</text>
</comment>
<dbReference type="GO" id="GO:0005829">
    <property type="term" value="C:cytosol"/>
    <property type="evidence" value="ECO:0007669"/>
    <property type="project" value="TreeGrafter"/>
</dbReference>
<keyword evidence="5 6" id="KW-0949">S-adenosyl-L-methionine</keyword>
<feature type="binding site" evidence="6">
    <location>
        <begin position="99"/>
        <end position="101"/>
    </location>
    <ligand>
        <name>S-adenosyl-L-methionine</name>
        <dbReference type="ChEBI" id="CHEBI:59789"/>
    </ligand>
</feature>
<dbReference type="NCBIfam" id="TIGR00138">
    <property type="entry name" value="rsmG_gidB"/>
    <property type="match status" value="1"/>
</dbReference>
<dbReference type="FunFam" id="3.40.50.150:FF:000041">
    <property type="entry name" value="Ribosomal RNA small subunit methyltransferase G"/>
    <property type="match status" value="1"/>
</dbReference>
<keyword evidence="2 6" id="KW-0698">rRNA processing</keyword>
<comment type="subcellular location">
    <subcellularLocation>
        <location evidence="6">Cytoplasm</location>
    </subcellularLocation>
</comment>
<organism evidence="7">
    <name type="scientific">uncultured Phycisphaerae bacterium</name>
    <dbReference type="NCBI Taxonomy" id="904963"/>
    <lineage>
        <taxon>Bacteria</taxon>
        <taxon>Pseudomonadati</taxon>
        <taxon>Planctomycetota</taxon>
        <taxon>Phycisphaerae</taxon>
        <taxon>environmental samples</taxon>
    </lineage>
</organism>
<evidence type="ECO:0000256" key="6">
    <source>
        <dbReference type="HAMAP-Rule" id="MF_00074"/>
    </source>
</evidence>
<gene>
    <name evidence="6" type="primary">rsmG</name>
    <name evidence="7" type="ORF">AVDCRST_MAG64-3497</name>
</gene>
<keyword evidence="4 6" id="KW-0808">Transferase</keyword>
<sequence length="235" mass="24843">MNDLWNQLAARANVTLSEAQHAQLARYLDLLLDANQRMNLTRITDRAAAEVQHVGDALTVLPFLPAAGAIRLADVGSGGGVPGIPLAIARPDARVMLVESTKKKAAFLKQAAAELGLSNVSVSEWRAEDVGRSNSRETFDVAVARAVATLDWLAEWCLPLAKPGGRLLAMKGARAAEEVPAAARAIKLLGGGPAVVHPVDLPGSEHRVIVEVPKVARTADRFPRPATQAKGKPLA</sequence>
<dbReference type="GO" id="GO:0070043">
    <property type="term" value="F:rRNA (guanine-N7-)-methyltransferase activity"/>
    <property type="evidence" value="ECO:0007669"/>
    <property type="project" value="UniProtKB-UniRule"/>
</dbReference>
<dbReference type="SUPFAM" id="SSF53335">
    <property type="entry name" value="S-adenosyl-L-methionine-dependent methyltransferases"/>
    <property type="match status" value="1"/>
</dbReference>
<evidence type="ECO:0000256" key="2">
    <source>
        <dbReference type="ARBA" id="ARBA00022552"/>
    </source>
</evidence>
<name>A0A6J4PRU3_9BACT</name>
<protein>
    <recommendedName>
        <fullName evidence="6">Ribosomal RNA small subunit methyltransferase G</fullName>
        <ecNumber evidence="6">2.1.1.-</ecNumber>
    </recommendedName>
    <alternativeName>
        <fullName evidence="6">16S rRNA 7-methylguanosine methyltransferase</fullName>
        <shortName evidence="6">16S rRNA m7G methyltransferase</shortName>
    </alternativeName>
</protein>
<dbReference type="Gene3D" id="3.40.50.150">
    <property type="entry name" value="Vaccinia Virus protein VP39"/>
    <property type="match status" value="1"/>
</dbReference>
<dbReference type="PANTHER" id="PTHR31760:SF0">
    <property type="entry name" value="S-ADENOSYL-L-METHIONINE-DEPENDENT METHYLTRANSFERASES SUPERFAMILY PROTEIN"/>
    <property type="match status" value="1"/>
</dbReference>
<dbReference type="AlphaFoldDB" id="A0A6J4PRU3"/>
<evidence type="ECO:0000256" key="5">
    <source>
        <dbReference type="ARBA" id="ARBA00022691"/>
    </source>
</evidence>
<reference evidence="7" key="1">
    <citation type="submission" date="2020-02" db="EMBL/GenBank/DDBJ databases">
        <authorList>
            <person name="Meier V. D."/>
        </authorList>
    </citation>
    <scope>NUCLEOTIDE SEQUENCE</scope>
    <source>
        <strain evidence="7">AVDCRST_MAG64</strain>
    </source>
</reference>
<dbReference type="HAMAP" id="MF_00074">
    <property type="entry name" value="16SrRNA_methyltr_G"/>
    <property type="match status" value="1"/>
</dbReference>
<comment type="similarity">
    <text evidence="6">Belongs to the methyltransferase superfamily. RNA methyltransferase RsmG family.</text>
</comment>
<dbReference type="EC" id="2.1.1.-" evidence="6"/>
<dbReference type="EMBL" id="CADCUQ010000705">
    <property type="protein sequence ID" value="CAA9424141.1"/>
    <property type="molecule type" value="Genomic_DNA"/>
</dbReference>
<evidence type="ECO:0000256" key="4">
    <source>
        <dbReference type="ARBA" id="ARBA00022679"/>
    </source>
</evidence>
<proteinExistence type="inferred from homology"/>
<feature type="binding site" evidence="6">
    <location>
        <position position="145"/>
    </location>
    <ligand>
        <name>S-adenosyl-L-methionine</name>
        <dbReference type="ChEBI" id="CHEBI:59789"/>
    </ligand>
</feature>
<keyword evidence="1 6" id="KW-0963">Cytoplasm</keyword>
<comment type="function">
    <text evidence="6">Specifically methylates the N7 position of a guanine in 16S rRNA.</text>
</comment>
<dbReference type="PIRSF" id="PIRSF003078">
    <property type="entry name" value="GidB"/>
    <property type="match status" value="1"/>
</dbReference>
<dbReference type="CDD" id="cd02440">
    <property type="entry name" value="AdoMet_MTases"/>
    <property type="match status" value="1"/>
</dbReference>
<dbReference type="PANTHER" id="PTHR31760">
    <property type="entry name" value="S-ADENOSYL-L-METHIONINE-DEPENDENT METHYLTRANSFERASES SUPERFAMILY PROTEIN"/>
    <property type="match status" value="1"/>
</dbReference>
<evidence type="ECO:0000256" key="1">
    <source>
        <dbReference type="ARBA" id="ARBA00022490"/>
    </source>
</evidence>